<feature type="transmembrane region" description="Helical" evidence="2">
    <location>
        <begin position="6"/>
        <end position="27"/>
    </location>
</feature>
<name>A0A268P588_SHOCL</name>
<evidence type="ECO:0000313" key="4">
    <source>
        <dbReference type="EMBL" id="PAE90892.1"/>
    </source>
</evidence>
<feature type="transmembrane region" description="Helical" evidence="2">
    <location>
        <begin position="39"/>
        <end position="58"/>
    </location>
</feature>
<protein>
    <recommendedName>
        <fullName evidence="3">DUF5067 domain-containing protein</fullName>
    </recommendedName>
</protein>
<evidence type="ECO:0000256" key="1">
    <source>
        <dbReference type="SAM" id="MobiDB-lite"/>
    </source>
</evidence>
<evidence type="ECO:0000259" key="3">
    <source>
        <dbReference type="Pfam" id="PF16729"/>
    </source>
</evidence>
<reference evidence="4 5" key="1">
    <citation type="submission" date="2017-07" db="EMBL/GenBank/DDBJ databases">
        <title>Isolation and whole genome analysis of endospore-forming bacteria from heroin.</title>
        <authorList>
            <person name="Kalinowski J."/>
            <person name="Ahrens B."/>
            <person name="Al-Dilaimi A."/>
            <person name="Winkler A."/>
            <person name="Wibberg D."/>
            <person name="Schleenbecker U."/>
            <person name="Ruckert C."/>
            <person name="Wolfel R."/>
            <person name="Grass G."/>
        </authorList>
    </citation>
    <scope>NUCLEOTIDE SEQUENCE [LARGE SCALE GENOMIC DNA]</scope>
    <source>
        <strain evidence="4 5">7539</strain>
    </source>
</reference>
<dbReference type="InterPro" id="IPR031989">
    <property type="entry name" value="DUF5067"/>
</dbReference>
<dbReference type="Pfam" id="PF16729">
    <property type="entry name" value="DUF5067"/>
    <property type="match status" value="1"/>
</dbReference>
<evidence type="ECO:0000313" key="5">
    <source>
        <dbReference type="Proteomes" id="UP000216207"/>
    </source>
</evidence>
<keyword evidence="2" id="KW-1133">Transmembrane helix</keyword>
<evidence type="ECO:0000256" key="2">
    <source>
        <dbReference type="SAM" id="Phobius"/>
    </source>
</evidence>
<dbReference type="Proteomes" id="UP000216207">
    <property type="component" value="Unassembled WGS sequence"/>
</dbReference>
<sequence>MGIIGGALCLSGMVLIILALIPLIKDIKSKKKRASNTSLKLMVPGILALILGIVIIPADRETQQAEEPETVTASTEKKEEEKEDPESAHDEKEEPFNKEIELSDEFSFRDFSVEMKKANIYEENESVYLELSFNWRNHFEEEAKFIRAASVWATQDGQELEETTNAYSDTSSDVHFPNAAGGLWGVDLTFELLNDSPVQIVFMPHNDGEENKEFTINIE</sequence>
<dbReference type="EMBL" id="NPCC01000003">
    <property type="protein sequence ID" value="PAE90892.1"/>
    <property type="molecule type" value="Genomic_DNA"/>
</dbReference>
<gene>
    <name evidence="4" type="ORF">CHH72_00640</name>
</gene>
<accession>A0A268P588</accession>
<dbReference type="RefSeq" id="WP_095326023.1">
    <property type="nucleotide sequence ID" value="NZ_NPCC01000003.1"/>
</dbReference>
<keyword evidence="2" id="KW-0812">Transmembrane</keyword>
<organism evidence="4 5">
    <name type="scientific">Shouchella clausii</name>
    <name type="common">Alkalihalobacillus clausii</name>
    <dbReference type="NCBI Taxonomy" id="79880"/>
    <lineage>
        <taxon>Bacteria</taxon>
        <taxon>Bacillati</taxon>
        <taxon>Bacillota</taxon>
        <taxon>Bacilli</taxon>
        <taxon>Bacillales</taxon>
        <taxon>Bacillaceae</taxon>
        <taxon>Shouchella</taxon>
    </lineage>
</organism>
<comment type="caution">
    <text evidence="4">The sequence shown here is derived from an EMBL/GenBank/DDBJ whole genome shotgun (WGS) entry which is preliminary data.</text>
</comment>
<keyword evidence="2" id="KW-0472">Membrane</keyword>
<feature type="domain" description="DUF5067" evidence="3">
    <location>
        <begin position="89"/>
        <end position="202"/>
    </location>
</feature>
<dbReference type="AlphaFoldDB" id="A0A268P588"/>
<feature type="compositionally biased region" description="Basic and acidic residues" evidence="1">
    <location>
        <begin position="75"/>
        <end position="96"/>
    </location>
</feature>
<feature type="region of interest" description="Disordered" evidence="1">
    <location>
        <begin position="62"/>
        <end position="96"/>
    </location>
</feature>
<proteinExistence type="predicted"/>